<evidence type="ECO:0000313" key="1">
    <source>
        <dbReference type="EMBL" id="KAK3332134.1"/>
    </source>
</evidence>
<sequence length="93" mass="10000">MSADCSSMFYLLCTIRVADACMRDAKGELGLANSGPRSPCRSRPCCGPFGGESLYASKVKGTSFMYEGSISGRRLETLIAHSHSTGTRTRVSR</sequence>
<name>A0AAE0MIC0_9PEZI</name>
<accession>A0AAE0MIC0</accession>
<organism evidence="1 2">
    <name type="scientific">Cercophora scortea</name>
    <dbReference type="NCBI Taxonomy" id="314031"/>
    <lineage>
        <taxon>Eukaryota</taxon>
        <taxon>Fungi</taxon>
        <taxon>Dikarya</taxon>
        <taxon>Ascomycota</taxon>
        <taxon>Pezizomycotina</taxon>
        <taxon>Sordariomycetes</taxon>
        <taxon>Sordariomycetidae</taxon>
        <taxon>Sordariales</taxon>
        <taxon>Lasiosphaeriaceae</taxon>
        <taxon>Cercophora</taxon>
    </lineage>
</organism>
<dbReference type="Proteomes" id="UP001286456">
    <property type="component" value="Unassembled WGS sequence"/>
</dbReference>
<evidence type="ECO:0000313" key="2">
    <source>
        <dbReference type="Proteomes" id="UP001286456"/>
    </source>
</evidence>
<comment type="caution">
    <text evidence="1">The sequence shown here is derived from an EMBL/GenBank/DDBJ whole genome shotgun (WGS) entry which is preliminary data.</text>
</comment>
<keyword evidence="2" id="KW-1185">Reference proteome</keyword>
<gene>
    <name evidence="1" type="ORF">B0T19DRAFT_414832</name>
</gene>
<dbReference type="EMBL" id="JAUEPO010000002">
    <property type="protein sequence ID" value="KAK3332134.1"/>
    <property type="molecule type" value="Genomic_DNA"/>
</dbReference>
<proteinExistence type="predicted"/>
<reference evidence="1" key="2">
    <citation type="submission" date="2023-06" db="EMBL/GenBank/DDBJ databases">
        <authorList>
            <consortium name="Lawrence Berkeley National Laboratory"/>
            <person name="Haridas S."/>
            <person name="Hensen N."/>
            <person name="Bonometti L."/>
            <person name="Westerberg I."/>
            <person name="Brannstrom I.O."/>
            <person name="Guillou S."/>
            <person name="Cros-Aarteil S."/>
            <person name="Calhoun S."/>
            <person name="Kuo A."/>
            <person name="Mondo S."/>
            <person name="Pangilinan J."/>
            <person name="Riley R."/>
            <person name="Labutti K."/>
            <person name="Andreopoulos B."/>
            <person name="Lipzen A."/>
            <person name="Chen C."/>
            <person name="Yanf M."/>
            <person name="Daum C."/>
            <person name="Ng V."/>
            <person name="Clum A."/>
            <person name="Steindorff A."/>
            <person name="Ohm R."/>
            <person name="Martin F."/>
            <person name="Silar P."/>
            <person name="Natvig D."/>
            <person name="Lalanne C."/>
            <person name="Gautier V."/>
            <person name="Ament-Velasquez S.L."/>
            <person name="Kruys A."/>
            <person name="Hutchinson M.I."/>
            <person name="Powell A.J."/>
            <person name="Barry K."/>
            <person name="Miller A.N."/>
            <person name="Grigoriev I.V."/>
            <person name="Debuchy R."/>
            <person name="Gladieux P."/>
            <person name="Thoren M.H."/>
            <person name="Johannesson H."/>
        </authorList>
    </citation>
    <scope>NUCLEOTIDE SEQUENCE</scope>
    <source>
        <strain evidence="1">SMH4131-1</strain>
    </source>
</reference>
<reference evidence="1" key="1">
    <citation type="journal article" date="2023" name="Mol. Phylogenet. Evol.">
        <title>Genome-scale phylogeny and comparative genomics of the fungal order Sordariales.</title>
        <authorList>
            <person name="Hensen N."/>
            <person name="Bonometti L."/>
            <person name="Westerberg I."/>
            <person name="Brannstrom I.O."/>
            <person name="Guillou S."/>
            <person name="Cros-Aarteil S."/>
            <person name="Calhoun S."/>
            <person name="Haridas S."/>
            <person name="Kuo A."/>
            <person name="Mondo S."/>
            <person name="Pangilinan J."/>
            <person name="Riley R."/>
            <person name="LaButti K."/>
            <person name="Andreopoulos B."/>
            <person name="Lipzen A."/>
            <person name="Chen C."/>
            <person name="Yan M."/>
            <person name="Daum C."/>
            <person name="Ng V."/>
            <person name="Clum A."/>
            <person name="Steindorff A."/>
            <person name="Ohm R.A."/>
            <person name="Martin F."/>
            <person name="Silar P."/>
            <person name="Natvig D.O."/>
            <person name="Lalanne C."/>
            <person name="Gautier V."/>
            <person name="Ament-Velasquez S.L."/>
            <person name="Kruys A."/>
            <person name="Hutchinson M.I."/>
            <person name="Powell A.J."/>
            <person name="Barry K."/>
            <person name="Miller A.N."/>
            <person name="Grigoriev I.V."/>
            <person name="Debuchy R."/>
            <person name="Gladieux P."/>
            <person name="Hiltunen Thoren M."/>
            <person name="Johannesson H."/>
        </authorList>
    </citation>
    <scope>NUCLEOTIDE SEQUENCE</scope>
    <source>
        <strain evidence="1">SMH4131-1</strain>
    </source>
</reference>
<dbReference type="AlphaFoldDB" id="A0AAE0MIC0"/>
<protein>
    <submittedName>
        <fullName evidence="1">Uncharacterized protein</fullName>
    </submittedName>
</protein>